<dbReference type="InterPro" id="IPR009057">
    <property type="entry name" value="Homeodomain-like_sf"/>
</dbReference>
<dbReference type="InterPro" id="IPR018062">
    <property type="entry name" value="HTH_AraC-typ_CS"/>
</dbReference>
<dbReference type="Proteomes" id="UP000183053">
    <property type="component" value="Unassembled WGS sequence"/>
</dbReference>
<proteinExistence type="predicted"/>
<dbReference type="RefSeq" id="WP_068565366.1">
    <property type="nucleotide sequence ID" value="NZ_FNLF01000002.1"/>
</dbReference>
<dbReference type="PANTHER" id="PTHR46796">
    <property type="entry name" value="HTH-TYPE TRANSCRIPTIONAL ACTIVATOR RHAS-RELATED"/>
    <property type="match status" value="1"/>
</dbReference>
<gene>
    <name evidence="5" type="ORF">SAMN04489765_2333</name>
</gene>
<keyword evidence="3" id="KW-0804">Transcription</keyword>
<name>A0A1H1ES00_9ACTN</name>
<dbReference type="AlphaFoldDB" id="A0A1H1ES00"/>
<evidence type="ECO:0000313" key="6">
    <source>
        <dbReference type="Proteomes" id="UP000183053"/>
    </source>
</evidence>
<evidence type="ECO:0000256" key="2">
    <source>
        <dbReference type="ARBA" id="ARBA00023125"/>
    </source>
</evidence>
<feature type="domain" description="HTH araC/xylS-type" evidence="4">
    <location>
        <begin position="213"/>
        <end position="314"/>
    </location>
</feature>
<dbReference type="GO" id="GO:0043565">
    <property type="term" value="F:sequence-specific DNA binding"/>
    <property type="evidence" value="ECO:0007669"/>
    <property type="project" value="InterPro"/>
</dbReference>
<keyword evidence="1" id="KW-0805">Transcription regulation</keyword>
<accession>A0A1H1ES00</accession>
<dbReference type="STRING" id="47312.SAMN04489765_2333"/>
<dbReference type="GO" id="GO:0003700">
    <property type="term" value="F:DNA-binding transcription factor activity"/>
    <property type="evidence" value="ECO:0007669"/>
    <property type="project" value="InterPro"/>
</dbReference>
<dbReference type="InterPro" id="IPR018060">
    <property type="entry name" value="HTH_AraC"/>
</dbReference>
<protein>
    <submittedName>
        <fullName evidence="5">AraC-type DNA-binding protein</fullName>
    </submittedName>
</protein>
<organism evidence="5 6">
    <name type="scientific">Tsukamurella pulmonis</name>
    <dbReference type="NCBI Taxonomy" id="47312"/>
    <lineage>
        <taxon>Bacteria</taxon>
        <taxon>Bacillati</taxon>
        <taxon>Actinomycetota</taxon>
        <taxon>Actinomycetes</taxon>
        <taxon>Mycobacteriales</taxon>
        <taxon>Tsukamurellaceae</taxon>
        <taxon>Tsukamurella</taxon>
    </lineage>
</organism>
<evidence type="ECO:0000256" key="1">
    <source>
        <dbReference type="ARBA" id="ARBA00023015"/>
    </source>
</evidence>
<dbReference type="Pfam" id="PF12833">
    <property type="entry name" value="HTH_18"/>
    <property type="match status" value="1"/>
</dbReference>
<dbReference type="SMART" id="SM00342">
    <property type="entry name" value="HTH_ARAC"/>
    <property type="match status" value="1"/>
</dbReference>
<dbReference type="PANTHER" id="PTHR46796:SF6">
    <property type="entry name" value="ARAC SUBFAMILY"/>
    <property type="match status" value="1"/>
</dbReference>
<dbReference type="InterPro" id="IPR035418">
    <property type="entry name" value="AraC-bd_2"/>
</dbReference>
<reference evidence="6" key="1">
    <citation type="submission" date="2016-10" db="EMBL/GenBank/DDBJ databases">
        <authorList>
            <person name="Varghese N."/>
            <person name="Submissions S."/>
        </authorList>
    </citation>
    <scope>NUCLEOTIDE SEQUENCE [LARGE SCALE GENOMIC DNA]</scope>
    <source>
        <strain evidence="6">DSM 44142</strain>
    </source>
</reference>
<dbReference type="PROSITE" id="PS00041">
    <property type="entry name" value="HTH_ARAC_FAMILY_1"/>
    <property type="match status" value="1"/>
</dbReference>
<evidence type="ECO:0000313" key="5">
    <source>
        <dbReference type="EMBL" id="SDQ91521.1"/>
    </source>
</evidence>
<dbReference type="Gene3D" id="1.10.10.60">
    <property type="entry name" value="Homeodomain-like"/>
    <property type="match status" value="1"/>
</dbReference>
<evidence type="ECO:0000259" key="4">
    <source>
        <dbReference type="PROSITE" id="PS01124"/>
    </source>
</evidence>
<dbReference type="InterPro" id="IPR050204">
    <property type="entry name" value="AraC_XylS_family_regulators"/>
</dbReference>
<keyword evidence="6" id="KW-1185">Reference proteome</keyword>
<dbReference type="SUPFAM" id="SSF46689">
    <property type="entry name" value="Homeodomain-like"/>
    <property type="match status" value="1"/>
</dbReference>
<sequence>MPYTIDGLVTGAERRLTGARAHGAWRDWCSGVHGEFDISFDGDGYRGDVLRQRTDEYQLVSWTSQREHVRRDARGIRNDPRGHYELFMPLKGALHVGGDVTESALLPGEMVLVSIDSPFVLAHEDDASALALLIPEHRVSRTLGSVAKEGVRLRGGRGLGRVTRDLAAALIDEREQLTAAEFDAACDRAVDLFCLAASGEADGAGTADDEVRAAVLRHVRAHATEPDLSLAGVAAAVGWSARHIQAVLSRTGETFSDAVRGERLELARDRLTDPRWAARGIAFIADSVGYGSASAFSTAFNRRFGRTPRAHRAGAAD</sequence>
<dbReference type="EMBL" id="FNLF01000002">
    <property type="protein sequence ID" value="SDQ91521.1"/>
    <property type="molecule type" value="Genomic_DNA"/>
</dbReference>
<keyword evidence="2 5" id="KW-0238">DNA-binding</keyword>
<dbReference type="Pfam" id="PF14525">
    <property type="entry name" value="AraC_binding_2"/>
    <property type="match status" value="1"/>
</dbReference>
<dbReference type="PROSITE" id="PS01124">
    <property type="entry name" value="HTH_ARAC_FAMILY_2"/>
    <property type="match status" value="1"/>
</dbReference>
<evidence type="ECO:0000256" key="3">
    <source>
        <dbReference type="ARBA" id="ARBA00023163"/>
    </source>
</evidence>